<feature type="compositionally biased region" description="Basic residues" evidence="1">
    <location>
        <begin position="197"/>
        <end position="212"/>
    </location>
</feature>
<evidence type="ECO:0000256" key="1">
    <source>
        <dbReference type="SAM" id="MobiDB-lite"/>
    </source>
</evidence>
<proteinExistence type="predicted"/>
<feature type="region of interest" description="Disordered" evidence="1">
    <location>
        <begin position="1"/>
        <end position="125"/>
    </location>
</feature>
<organism evidence="2 3">
    <name type="scientific">Epicoccum nigrum</name>
    <name type="common">Soil fungus</name>
    <name type="synonym">Epicoccum purpurascens</name>
    <dbReference type="NCBI Taxonomy" id="105696"/>
    <lineage>
        <taxon>Eukaryota</taxon>
        <taxon>Fungi</taxon>
        <taxon>Dikarya</taxon>
        <taxon>Ascomycota</taxon>
        <taxon>Pezizomycotina</taxon>
        <taxon>Dothideomycetes</taxon>
        <taxon>Pleosporomycetidae</taxon>
        <taxon>Pleosporales</taxon>
        <taxon>Pleosporineae</taxon>
        <taxon>Didymellaceae</taxon>
        <taxon>Epicoccum</taxon>
    </lineage>
</organism>
<feature type="compositionally biased region" description="Low complexity" evidence="1">
    <location>
        <begin position="318"/>
        <end position="330"/>
    </location>
</feature>
<evidence type="ECO:0000313" key="3">
    <source>
        <dbReference type="Proteomes" id="UP000193240"/>
    </source>
</evidence>
<dbReference type="STRING" id="105696.A0A1Y2MG09"/>
<dbReference type="EMBL" id="KZ107838">
    <property type="protein sequence ID" value="OSS55073.1"/>
    <property type="molecule type" value="Genomic_DNA"/>
</dbReference>
<feature type="compositionally biased region" description="Basic and acidic residues" evidence="1">
    <location>
        <begin position="178"/>
        <end position="196"/>
    </location>
</feature>
<feature type="compositionally biased region" description="Basic and acidic residues" evidence="1">
    <location>
        <begin position="357"/>
        <end position="366"/>
    </location>
</feature>
<accession>A0A1Y2MG09</accession>
<evidence type="ECO:0000313" key="2">
    <source>
        <dbReference type="EMBL" id="OSS55073.1"/>
    </source>
</evidence>
<dbReference type="AlphaFoldDB" id="A0A1Y2MG09"/>
<protein>
    <submittedName>
        <fullName evidence="2">Uncharacterized protein</fullName>
    </submittedName>
</protein>
<dbReference type="InParanoid" id="A0A1Y2MG09"/>
<feature type="region of interest" description="Disordered" evidence="1">
    <location>
        <begin position="153"/>
        <end position="415"/>
    </location>
</feature>
<feature type="compositionally biased region" description="Polar residues" evidence="1">
    <location>
        <begin position="369"/>
        <end position="383"/>
    </location>
</feature>
<dbReference type="OMA" id="FRATRMK"/>
<feature type="compositionally biased region" description="Polar residues" evidence="1">
    <location>
        <begin position="70"/>
        <end position="84"/>
    </location>
</feature>
<feature type="compositionally biased region" description="Basic and acidic residues" evidence="1">
    <location>
        <begin position="88"/>
        <end position="100"/>
    </location>
</feature>
<keyword evidence="3" id="KW-1185">Reference proteome</keyword>
<feature type="compositionally biased region" description="Basic and acidic residues" evidence="1">
    <location>
        <begin position="301"/>
        <end position="310"/>
    </location>
</feature>
<feature type="compositionally biased region" description="Basic and acidic residues" evidence="1">
    <location>
        <begin position="384"/>
        <end position="394"/>
    </location>
</feature>
<feature type="compositionally biased region" description="Low complexity" evidence="1">
    <location>
        <begin position="397"/>
        <end position="415"/>
    </location>
</feature>
<dbReference type="Proteomes" id="UP000193240">
    <property type="component" value="Unassembled WGS sequence"/>
</dbReference>
<reference evidence="2 3" key="1">
    <citation type="journal article" date="2017" name="Genome Announc.">
        <title>Genome sequence of the saprophytic ascomycete Epicoccum nigrum ICMP 19927 strain isolated from New Zealand.</title>
        <authorList>
            <person name="Fokin M."/>
            <person name="Fleetwood D."/>
            <person name="Weir B.S."/>
            <person name="Villas-Boas S.G."/>
        </authorList>
    </citation>
    <scope>NUCLEOTIDE SEQUENCE [LARGE SCALE GENOMIC DNA]</scope>
    <source>
        <strain evidence="2 3">ICMP 19927</strain>
    </source>
</reference>
<gene>
    <name evidence="2" type="ORF">B5807_01814</name>
</gene>
<sequence>MSLSKRTGLYQVPAHHLYGTQPAPRPSFDSMGFEAADSNDEQEVEKPKKKGRPKSVGTEVSRTPVVSARPATSTPLITVTPATGSSKVKSEKSEKQEQKSTDPSSKKRKRQSEGAPAAPKASVPFSFVVGRDMLEGVKSSVKSATEVFSNSQLATAAHIPPAPASEPVKKKAKKEKASRKTLDTVDFERIAKETRKIDKKARKRERKDRRKSTAGPAQPPSKPAAASALVPGPAPGSSPPIFSSPPRKTPVPLPPNAFSHAANSGRIGRRDSRLLVLETPPQLQSQPGDLADTPVPFKPAGDAKTEESHKPKSGVRVATLSSPSTSLSSLSPPPLPSSPLPLSAPASDAPPAPKTPHRLEVNHDGRVSLTASNLTKYTTSTQRLSDDPKPRPEPRATSVPASSAGSTTSVGTTPSIKEWFERVAKPYSRSGAEHDPFTAATIAAEKKKSVRTETHPEADIGAFVAAYTVSQYCVNFSDEQEYLMQHRSWRESKNSLGTLPCLGQKASGCNPKRETLLRLGREDAALDTDTSEVRVLVGSAAQKAILSDAATRGAAAEWFLARSIAARVPVPLGNLEGNWKLFCSAYAEAHVDKYGYGQRSLSLFSVAGSIPAANSHAKYTARLSIPPRSMMYSLDDFPVPPHASFRSTTVQTTEEKYKMEIVFLGNGYLLLRVDLSLLLSGKEMRRKGRAVVMEFVGVYEKAVVWEVEEVEVEAEGRRLFAKYDGEV</sequence>
<name>A0A1Y2MG09_EPING</name>